<keyword evidence="4" id="KW-1185">Reference proteome</keyword>
<feature type="region of interest" description="Disordered" evidence="1">
    <location>
        <begin position="356"/>
        <end position="381"/>
    </location>
</feature>
<dbReference type="OrthoDB" id="4638524at2"/>
<evidence type="ECO:0000313" key="3">
    <source>
        <dbReference type="EMBL" id="PEG41221.1"/>
    </source>
</evidence>
<sequence length="381" mass="40041">MKDRVQGCVTAGVALVGAGVMVAAPTAQQAPEVLRSVNAEVELAAASNNPIDAAVRLGEGFGESGIRFASSLATSPFGLLPILAAAAEGADEEGKNAALYAALEPYLSGPNYVIDPIIFAIDDVLPEPLGQDPAEDPRDMNSSLVTQFRADVLLALRDQVREAFADANGVEGPTNPDQGVVYAAARLGAGLGDTTVRAVKSAALAPLGLVGVAQGLQESFETGDNGALYTALEAYIDAPNYVIDPVVFAVDDVLPAPTGQDPNTDPREMNESQITRFRADVLLGARDTVRQTVRTVLNVDDVTNSSIMASRQGNTATKAGDSTGSKKTNHPQPVRKVLKTVNNEIKAAADRFERRVEKLTNAKKNKETKNEKSDTGSNESQ</sequence>
<dbReference type="RefSeq" id="WP_097939025.1">
    <property type="nucleotide sequence ID" value="NZ_BLKS01000004.1"/>
</dbReference>
<reference evidence="2 5" key="2">
    <citation type="journal article" date="2019" name="Emerg. Microbes Infect.">
        <title>Comprehensive subspecies identification of 175 nontuberculous mycobacteria species based on 7547 genomic profiles.</title>
        <authorList>
            <person name="Matsumoto Y."/>
            <person name="Kinjo T."/>
            <person name="Motooka D."/>
            <person name="Nabeya D."/>
            <person name="Jung N."/>
            <person name="Uechi K."/>
            <person name="Horii T."/>
            <person name="Iida T."/>
            <person name="Fujita J."/>
            <person name="Nakamura S."/>
        </authorList>
    </citation>
    <scope>NUCLEOTIDE SEQUENCE [LARGE SCALE GENOMIC DNA]</scope>
    <source>
        <strain evidence="2 5">JCM 6377</strain>
    </source>
</reference>
<evidence type="ECO:0000313" key="5">
    <source>
        <dbReference type="Proteomes" id="UP000465302"/>
    </source>
</evidence>
<reference evidence="3 4" key="1">
    <citation type="submission" date="2017-10" db="EMBL/GenBank/DDBJ databases">
        <title>The new phylogeny of genus Mycobacterium.</title>
        <authorList>
            <person name="Tortoli E."/>
            <person name="Trovato A."/>
            <person name="Cirillo D.M."/>
        </authorList>
    </citation>
    <scope>NUCLEOTIDE SEQUENCE [LARGE SCALE GENOMIC DNA]</scope>
    <source>
        <strain evidence="3 4">CCUG37673</strain>
    </source>
</reference>
<dbReference type="EMBL" id="PDCP01000007">
    <property type="protein sequence ID" value="PEG41221.1"/>
    <property type="molecule type" value="Genomic_DNA"/>
</dbReference>
<organism evidence="3 4">
    <name type="scientific">Mycolicibacterium agri</name>
    <name type="common">Mycobacterium agri</name>
    <dbReference type="NCBI Taxonomy" id="36811"/>
    <lineage>
        <taxon>Bacteria</taxon>
        <taxon>Bacillati</taxon>
        <taxon>Actinomycetota</taxon>
        <taxon>Actinomycetes</taxon>
        <taxon>Mycobacteriales</taxon>
        <taxon>Mycobacteriaceae</taxon>
        <taxon>Mycolicibacterium</taxon>
    </lineage>
</organism>
<feature type="region of interest" description="Disordered" evidence="1">
    <location>
        <begin position="308"/>
        <end position="334"/>
    </location>
</feature>
<feature type="compositionally biased region" description="Basic and acidic residues" evidence="1">
    <location>
        <begin position="356"/>
        <end position="374"/>
    </location>
</feature>
<protein>
    <submittedName>
        <fullName evidence="3">Uncharacterized protein</fullName>
    </submittedName>
</protein>
<dbReference type="AlphaFoldDB" id="A0A2A7NCP5"/>
<proteinExistence type="predicted"/>
<dbReference type="EMBL" id="BLKS01000004">
    <property type="protein sequence ID" value="GFG55329.1"/>
    <property type="molecule type" value="Genomic_DNA"/>
</dbReference>
<dbReference type="Proteomes" id="UP000220914">
    <property type="component" value="Unassembled WGS sequence"/>
</dbReference>
<feature type="compositionally biased region" description="Polar residues" evidence="1">
    <location>
        <begin position="308"/>
        <end position="326"/>
    </location>
</feature>
<name>A0A2A7NCP5_MYCAG</name>
<evidence type="ECO:0000313" key="4">
    <source>
        <dbReference type="Proteomes" id="UP000220914"/>
    </source>
</evidence>
<evidence type="ECO:0000313" key="2">
    <source>
        <dbReference type="EMBL" id="GFG55329.1"/>
    </source>
</evidence>
<evidence type="ECO:0000256" key="1">
    <source>
        <dbReference type="SAM" id="MobiDB-lite"/>
    </source>
</evidence>
<gene>
    <name evidence="3" type="ORF">CQY20_06155</name>
    <name evidence="2" type="ORF">MAGR_67700</name>
</gene>
<dbReference type="Proteomes" id="UP000465302">
    <property type="component" value="Unassembled WGS sequence"/>
</dbReference>
<reference evidence="2" key="3">
    <citation type="submission" date="2020-02" db="EMBL/GenBank/DDBJ databases">
        <authorList>
            <person name="Matsumoto Y."/>
            <person name="Motooka D."/>
            <person name="Nakamura S."/>
        </authorList>
    </citation>
    <scope>NUCLEOTIDE SEQUENCE</scope>
    <source>
        <strain evidence="2">JCM 6377</strain>
    </source>
</reference>
<comment type="caution">
    <text evidence="3">The sequence shown here is derived from an EMBL/GenBank/DDBJ whole genome shotgun (WGS) entry which is preliminary data.</text>
</comment>
<accession>A0A2A7NCP5</accession>